<proteinExistence type="predicted"/>
<feature type="region of interest" description="Disordered" evidence="1">
    <location>
        <begin position="1"/>
        <end position="53"/>
    </location>
</feature>
<keyword evidence="3" id="KW-1185">Reference proteome</keyword>
<dbReference type="AlphaFoldDB" id="A0A9W6YGX6"/>
<evidence type="ECO:0000256" key="1">
    <source>
        <dbReference type="SAM" id="MobiDB-lite"/>
    </source>
</evidence>
<evidence type="ECO:0000313" key="2">
    <source>
        <dbReference type="EMBL" id="GMF62845.1"/>
    </source>
</evidence>
<feature type="compositionally biased region" description="Basic and acidic residues" evidence="1">
    <location>
        <begin position="10"/>
        <end position="21"/>
    </location>
</feature>
<gene>
    <name evidence="2" type="ORF">Pfra01_002741200</name>
</gene>
<organism evidence="2 3">
    <name type="scientific">Phytophthora fragariaefolia</name>
    <dbReference type="NCBI Taxonomy" id="1490495"/>
    <lineage>
        <taxon>Eukaryota</taxon>
        <taxon>Sar</taxon>
        <taxon>Stramenopiles</taxon>
        <taxon>Oomycota</taxon>
        <taxon>Peronosporomycetes</taxon>
        <taxon>Peronosporales</taxon>
        <taxon>Peronosporaceae</taxon>
        <taxon>Phytophthora</taxon>
    </lineage>
</organism>
<name>A0A9W6YGX6_9STRA</name>
<comment type="caution">
    <text evidence="2">The sequence shown here is derived from an EMBL/GenBank/DDBJ whole genome shotgun (WGS) entry which is preliminary data.</text>
</comment>
<protein>
    <submittedName>
        <fullName evidence="2">Unnamed protein product</fullName>
    </submittedName>
</protein>
<sequence length="137" mass="14758">MAACRYSGVGEKEERETEKGGSRVPVTRQLTAEEGGDRDVLPEQLASEEGGDGEVVTGQLISKEGEVMPDATMPTTATTPVTMKLSVRAVPDQSVVAHVRLARKAKERGAKKQRVERAVRRTTASQRGVVEIELSVV</sequence>
<reference evidence="2" key="1">
    <citation type="submission" date="2023-04" db="EMBL/GenBank/DDBJ databases">
        <title>Phytophthora fragariaefolia NBRC 109709.</title>
        <authorList>
            <person name="Ichikawa N."/>
            <person name="Sato H."/>
            <person name="Tonouchi N."/>
        </authorList>
    </citation>
    <scope>NUCLEOTIDE SEQUENCE</scope>
    <source>
        <strain evidence="2">NBRC 109709</strain>
    </source>
</reference>
<dbReference type="Proteomes" id="UP001165121">
    <property type="component" value="Unassembled WGS sequence"/>
</dbReference>
<dbReference type="EMBL" id="BSXT01006699">
    <property type="protein sequence ID" value="GMF62845.1"/>
    <property type="molecule type" value="Genomic_DNA"/>
</dbReference>
<evidence type="ECO:0000313" key="3">
    <source>
        <dbReference type="Proteomes" id="UP001165121"/>
    </source>
</evidence>
<accession>A0A9W6YGX6</accession>